<dbReference type="Pfam" id="PF00364">
    <property type="entry name" value="Biotin_lipoyl"/>
    <property type="match status" value="1"/>
</dbReference>
<dbReference type="InterPro" id="IPR016185">
    <property type="entry name" value="PreATP-grasp_dom_sf"/>
</dbReference>
<dbReference type="EC" id="6.3.4.14" evidence="2"/>
<dbReference type="SUPFAM" id="SSF52440">
    <property type="entry name" value="PreATP-grasp domain"/>
    <property type="match status" value="1"/>
</dbReference>
<dbReference type="GO" id="GO:0005524">
    <property type="term" value="F:ATP binding"/>
    <property type="evidence" value="ECO:0007669"/>
    <property type="project" value="UniProtKB-UniRule"/>
</dbReference>
<dbReference type="PROSITE" id="PS00866">
    <property type="entry name" value="CPSASE_1"/>
    <property type="match status" value="1"/>
</dbReference>
<organism evidence="12 13">
    <name type="scientific">Egicoccus halophilus</name>
    <dbReference type="NCBI Taxonomy" id="1670830"/>
    <lineage>
        <taxon>Bacteria</taxon>
        <taxon>Bacillati</taxon>
        <taxon>Actinomycetota</taxon>
        <taxon>Nitriliruptoria</taxon>
        <taxon>Egicoccales</taxon>
        <taxon>Egicoccaceae</taxon>
        <taxon>Egicoccus</taxon>
    </lineage>
</organism>
<evidence type="ECO:0000313" key="13">
    <source>
        <dbReference type="Proteomes" id="UP000650511"/>
    </source>
</evidence>
<dbReference type="InterPro" id="IPR011053">
    <property type="entry name" value="Single_hybrid_motif"/>
</dbReference>
<evidence type="ECO:0000256" key="8">
    <source>
        <dbReference type="PROSITE-ProRule" id="PRU00409"/>
    </source>
</evidence>
<dbReference type="Gene3D" id="3.40.50.20">
    <property type="match status" value="1"/>
</dbReference>
<dbReference type="Gene3D" id="2.40.50.100">
    <property type="match status" value="1"/>
</dbReference>
<dbReference type="InterPro" id="IPR005482">
    <property type="entry name" value="Biotin_COase_C"/>
</dbReference>
<gene>
    <name evidence="12" type="ORF">GCM10011354_13240</name>
</gene>
<reference evidence="12" key="2">
    <citation type="submission" date="2020-09" db="EMBL/GenBank/DDBJ databases">
        <authorList>
            <person name="Sun Q."/>
            <person name="Zhou Y."/>
        </authorList>
    </citation>
    <scope>NUCLEOTIDE SEQUENCE</scope>
    <source>
        <strain evidence="12">CGMCC 1.14988</strain>
    </source>
</reference>
<dbReference type="InterPro" id="IPR001882">
    <property type="entry name" value="Biotin_BS"/>
</dbReference>
<comment type="catalytic activity">
    <reaction evidence="7">
        <text>N(6)-biotinyl-L-lysyl-[protein] + hydrogencarbonate + ATP = N(6)-carboxybiotinyl-L-lysyl-[protein] + ADP + phosphate + H(+)</text>
        <dbReference type="Rhea" id="RHEA:13501"/>
        <dbReference type="Rhea" id="RHEA-COMP:10505"/>
        <dbReference type="Rhea" id="RHEA-COMP:10506"/>
        <dbReference type="ChEBI" id="CHEBI:15378"/>
        <dbReference type="ChEBI" id="CHEBI:17544"/>
        <dbReference type="ChEBI" id="CHEBI:30616"/>
        <dbReference type="ChEBI" id="CHEBI:43474"/>
        <dbReference type="ChEBI" id="CHEBI:83144"/>
        <dbReference type="ChEBI" id="CHEBI:83145"/>
        <dbReference type="ChEBI" id="CHEBI:456216"/>
        <dbReference type="EC" id="6.3.4.14"/>
    </reaction>
    <physiologicalReaction direction="left-to-right" evidence="7">
        <dbReference type="Rhea" id="RHEA:13502"/>
    </physiologicalReaction>
</comment>
<keyword evidence="13" id="KW-1185">Reference proteome</keyword>
<reference evidence="12" key="1">
    <citation type="journal article" date="2014" name="Int. J. Syst. Evol. Microbiol.">
        <title>Complete genome sequence of Corynebacterium casei LMG S-19264T (=DSM 44701T), isolated from a smear-ripened cheese.</title>
        <authorList>
            <consortium name="US DOE Joint Genome Institute (JGI-PGF)"/>
            <person name="Walter F."/>
            <person name="Albersmeier A."/>
            <person name="Kalinowski J."/>
            <person name="Ruckert C."/>
        </authorList>
    </citation>
    <scope>NUCLEOTIDE SEQUENCE</scope>
    <source>
        <strain evidence="12">CGMCC 1.14988</strain>
    </source>
</reference>
<dbReference type="PANTHER" id="PTHR18866">
    <property type="entry name" value="CARBOXYLASE:PYRUVATE/ACETYL-COA/PROPIONYL-COA CARBOXYLASE"/>
    <property type="match status" value="1"/>
</dbReference>
<feature type="domain" description="Lipoyl-binding" evidence="9">
    <location>
        <begin position="653"/>
        <end position="728"/>
    </location>
</feature>
<sequence>MTSSPTSDPRPAATGPLRLPRKVLVANRGEIAVRIAATCRAMGIATVAVFSDADADALHVTVADEAVRLGGSAPADSYLRVDAVVAAARRTGADAVHPGYGFLSENAEAARTVADAGLTWVGPSPDVIAAMGDKLAAKRRLAAAGVPVVPGADLDDELSAAQLAQRADEVGYPLLVKAAAGGGGRGMRLVAGPDELSAAVDAARREAAAAFGNERVFLERFVARPRHLEVQVFGDVHGTVVHLFERECSIQRRHQKVVEEAPSVAIDPEVRAALTGAAVDAARAIGYVNAGTVEFVADETVLARRRAGEDVDPRTAFAFLEVNTRLQVEHPVTEQTVRVRGTVASDGGPDDHRGLDLVGLQLAIAAGAPLPFAQDELVQVGHAIEARLYAEDPVADHRPVPGPLHAFAPPRLPGVRWDVGVRAGDEVWHEYDPLLAKVIATGATREEAASRLSGALARTLLGRTTNRDLLVAILRDEAFLAGDTTTAFLDERFGTPALRRFVPDEATVRTAQVASALHRLLGPPPGQVPARVPPGFSNTAALPLQLRIVDPSHGRGAVLRVSPLRRAGAWWRVQVAADAPAGIWQDPQEVLEEFEARLHARTDDAVTFELDGHRRTVAVRTRLGGGADADEHTAALVDGRWVDLVLPARFPVPERRLDPGATSAPMPGTVTTVDVAPGEQVVAGDLLVTLEAMKMEHRVTATAAGTVAEVAVAPGDRVDADAVLVVLDLADPA</sequence>
<dbReference type="PROSITE" id="PS00188">
    <property type="entry name" value="BIOTIN"/>
    <property type="match status" value="1"/>
</dbReference>
<feature type="domain" description="Biotin carboxylation" evidence="11">
    <location>
        <begin position="19"/>
        <end position="494"/>
    </location>
</feature>
<dbReference type="SUPFAM" id="SSF51246">
    <property type="entry name" value="Rudiment single hybrid motif"/>
    <property type="match status" value="1"/>
</dbReference>
<comment type="caution">
    <text evidence="12">The sequence shown here is derived from an EMBL/GenBank/DDBJ whole genome shotgun (WGS) entry which is preliminary data.</text>
</comment>
<evidence type="ECO:0000259" key="11">
    <source>
        <dbReference type="PROSITE" id="PS50979"/>
    </source>
</evidence>
<evidence type="ECO:0000259" key="10">
    <source>
        <dbReference type="PROSITE" id="PS50975"/>
    </source>
</evidence>
<dbReference type="PROSITE" id="PS50968">
    <property type="entry name" value="BIOTINYL_LIPOYL"/>
    <property type="match status" value="1"/>
</dbReference>
<dbReference type="PROSITE" id="PS50975">
    <property type="entry name" value="ATP_GRASP"/>
    <property type="match status" value="1"/>
</dbReference>
<dbReference type="InterPro" id="IPR000089">
    <property type="entry name" value="Biotin_lipoyl"/>
</dbReference>
<dbReference type="AlphaFoldDB" id="A0A8J3A9J3"/>
<protein>
    <recommendedName>
        <fullName evidence="2">biotin carboxylase</fullName>
        <ecNumber evidence="2">6.3.4.14</ecNumber>
    </recommendedName>
</protein>
<evidence type="ECO:0000256" key="3">
    <source>
        <dbReference type="ARBA" id="ARBA00022598"/>
    </source>
</evidence>
<accession>A0A8J3A9J3</accession>
<dbReference type="InterPro" id="IPR005479">
    <property type="entry name" value="CPAse_ATP-bd"/>
</dbReference>
<keyword evidence="3" id="KW-0436">Ligase</keyword>
<keyword evidence="4 8" id="KW-0547">Nucleotide-binding</keyword>
<dbReference type="InterPro" id="IPR013815">
    <property type="entry name" value="ATP_grasp_subdomain_1"/>
</dbReference>
<dbReference type="InterPro" id="IPR011054">
    <property type="entry name" value="Rudment_hybrid_motif"/>
</dbReference>
<name>A0A8J3A9J3_9ACTN</name>
<evidence type="ECO:0000256" key="5">
    <source>
        <dbReference type="ARBA" id="ARBA00022840"/>
    </source>
</evidence>
<keyword evidence="6" id="KW-0092">Biotin</keyword>
<keyword evidence="5 8" id="KW-0067">ATP-binding</keyword>
<dbReference type="Pfam" id="PF02785">
    <property type="entry name" value="Biotin_carb_C"/>
    <property type="match status" value="1"/>
</dbReference>
<evidence type="ECO:0000256" key="4">
    <source>
        <dbReference type="ARBA" id="ARBA00022741"/>
    </source>
</evidence>
<dbReference type="PROSITE" id="PS00867">
    <property type="entry name" value="CPSASE_2"/>
    <property type="match status" value="1"/>
</dbReference>
<comment type="cofactor">
    <cofactor evidence="1">
        <name>biotin</name>
        <dbReference type="ChEBI" id="CHEBI:57586"/>
    </cofactor>
</comment>
<dbReference type="FunFam" id="2.40.50.100:FF:000003">
    <property type="entry name" value="Acetyl-CoA carboxylase biotin carboxyl carrier protein"/>
    <property type="match status" value="1"/>
</dbReference>
<evidence type="ECO:0000313" key="12">
    <source>
        <dbReference type="EMBL" id="GGI05266.1"/>
    </source>
</evidence>
<dbReference type="InterPro" id="IPR011761">
    <property type="entry name" value="ATP-grasp"/>
</dbReference>
<dbReference type="GO" id="GO:0046872">
    <property type="term" value="F:metal ion binding"/>
    <property type="evidence" value="ECO:0007669"/>
    <property type="project" value="InterPro"/>
</dbReference>
<evidence type="ECO:0000259" key="9">
    <source>
        <dbReference type="PROSITE" id="PS50968"/>
    </source>
</evidence>
<dbReference type="SUPFAM" id="SSF51230">
    <property type="entry name" value="Single hybrid motif"/>
    <property type="match status" value="1"/>
</dbReference>
<dbReference type="RefSeq" id="WP_130649425.1">
    <property type="nucleotide sequence ID" value="NZ_BMHA01000004.1"/>
</dbReference>
<dbReference type="EMBL" id="BMHA01000004">
    <property type="protein sequence ID" value="GGI05266.1"/>
    <property type="molecule type" value="Genomic_DNA"/>
</dbReference>
<evidence type="ECO:0000256" key="2">
    <source>
        <dbReference type="ARBA" id="ARBA00013263"/>
    </source>
</evidence>
<dbReference type="FunFam" id="3.40.50.20:FF:000010">
    <property type="entry name" value="Propionyl-CoA carboxylase subunit alpha"/>
    <property type="match status" value="1"/>
</dbReference>
<dbReference type="GO" id="GO:0004075">
    <property type="term" value="F:biotin carboxylase activity"/>
    <property type="evidence" value="ECO:0007669"/>
    <property type="project" value="UniProtKB-EC"/>
</dbReference>
<dbReference type="SMART" id="SM00878">
    <property type="entry name" value="Biotin_carb_C"/>
    <property type="match status" value="1"/>
</dbReference>
<dbReference type="PANTHER" id="PTHR18866:SF33">
    <property type="entry name" value="METHYLCROTONOYL-COA CARBOXYLASE SUBUNIT ALPHA, MITOCHONDRIAL-RELATED"/>
    <property type="match status" value="1"/>
</dbReference>
<dbReference type="Pfam" id="PF00289">
    <property type="entry name" value="Biotin_carb_N"/>
    <property type="match status" value="1"/>
</dbReference>
<dbReference type="Gene3D" id="3.30.1490.20">
    <property type="entry name" value="ATP-grasp fold, A domain"/>
    <property type="match status" value="1"/>
</dbReference>
<feature type="domain" description="ATP-grasp" evidence="10">
    <location>
        <begin position="138"/>
        <end position="366"/>
    </location>
</feature>
<evidence type="ECO:0000256" key="1">
    <source>
        <dbReference type="ARBA" id="ARBA00001953"/>
    </source>
</evidence>
<dbReference type="SUPFAM" id="SSF56059">
    <property type="entry name" value="Glutathione synthetase ATP-binding domain-like"/>
    <property type="match status" value="1"/>
</dbReference>
<evidence type="ECO:0000256" key="6">
    <source>
        <dbReference type="ARBA" id="ARBA00023267"/>
    </source>
</evidence>
<dbReference type="Pfam" id="PF02786">
    <property type="entry name" value="CPSase_L_D2"/>
    <property type="match status" value="1"/>
</dbReference>
<evidence type="ECO:0000256" key="7">
    <source>
        <dbReference type="ARBA" id="ARBA00048501"/>
    </source>
</evidence>
<dbReference type="PROSITE" id="PS50979">
    <property type="entry name" value="BC"/>
    <property type="match status" value="1"/>
</dbReference>
<proteinExistence type="predicted"/>
<dbReference type="InterPro" id="IPR050856">
    <property type="entry name" value="Biotin_carboxylase_complex"/>
</dbReference>
<dbReference type="CDD" id="cd06850">
    <property type="entry name" value="biotinyl_domain"/>
    <property type="match status" value="1"/>
</dbReference>
<dbReference type="InterPro" id="IPR011764">
    <property type="entry name" value="Biotin_carboxylation_dom"/>
</dbReference>
<dbReference type="InterPro" id="IPR005481">
    <property type="entry name" value="BC-like_N"/>
</dbReference>
<dbReference type="Proteomes" id="UP000650511">
    <property type="component" value="Unassembled WGS sequence"/>
</dbReference>
<dbReference type="Gene3D" id="3.30.470.20">
    <property type="entry name" value="ATP-grasp fold, B domain"/>
    <property type="match status" value="1"/>
</dbReference>
<dbReference type="OrthoDB" id="3754062at2"/>